<dbReference type="PANTHER" id="PTHR43795:SF63">
    <property type="entry name" value="PUTATIVE (AFU_ORTHOLOGUE AFUA_4G00630)-RELATED"/>
    <property type="match status" value="1"/>
</dbReference>
<name>A0ABR0K9I4_9EURO</name>
<organism evidence="10 11">
    <name type="scientific">Lithohypha guttulata</name>
    <dbReference type="NCBI Taxonomy" id="1690604"/>
    <lineage>
        <taxon>Eukaryota</taxon>
        <taxon>Fungi</taxon>
        <taxon>Dikarya</taxon>
        <taxon>Ascomycota</taxon>
        <taxon>Pezizomycotina</taxon>
        <taxon>Eurotiomycetes</taxon>
        <taxon>Chaetothyriomycetidae</taxon>
        <taxon>Chaetothyriales</taxon>
        <taxon>Trichomeriaceae</taxon>
        <taxon>Lithohypha</taxon>
    </lineage>
</organism>
<accession>A0ABR0K9I4</accession>
<feature type="transmembrane region" description="Helical" evidence="8">
    <location>
        <begin position="20"/>
        <end position="37"/>
    </location>
</feature>
<comment type="similarity">
    <text evidence="2">Belongs to the class-I pyridoxal-phosphate-dependent aminotransferase family.</text>
</comment>
<keyword evidence="3 8" id="KW-0812">Transmembrane</keyword>
<comment type="subcellular location">
    <subcellularLocation>
        <location evidence="1">Membrane</location>
        <topology evidence="1">Multi-pass membrane protein</topology>
    </subcellularLocation>
</comment>
<comment type="caution">
    <text evidence="10">The sequence shown here is derived from an EMBL/GenBank/DDBJ whole genome shotgun (WGS) entry which is preliminary data.</text>
</comment>
<keyword evidence="4" id="KW-0663">Pyridoxal phosphate</keyword>
<evidence type="ECO:0000256" key="4">
    <source>
        <dbReference type="ARBA" id="ARBA00022898"/>
    </source>
</evidence>
<gene>
    <name evidence="10" type="ORF">LTR24_005290</name>
</gene>
<reference evidence="10 11" key="1">
    <citation type="submission" date="2023-08" db="EMBL/GenBank/DDBJ databases">
        <title>Black Yeasts Isolated from many extreme environments.</title>
        <authorList>
            <person name="Coleine C."/>
            <person name="Stajich J.E."/>
            <person name="Selbmann L."/>
        </authorList>
    </citation>
    <scope>NUCLEOTIDE SEQUENCE [LARGE SCALE GENOMIC DNA]</scope>
    <source>
        <strain evidence="10 11">CCFEE 5885</strain>
    </source>
</reference>
<feature type="domain" description="Aminotransferase class I/classII large" evidence="9">
    <location>
        <begin position="385"/>
        <end position="787"/>
    </location>
</feature>
<sequence>MTDPCLPRFWNEVYPPMPGFVAMLAVFAVVSIEQFFAMRGAKHDHSGGLGGLPEEEGGYSDTESLTHSNRHIPLHNVVDTPTMDTPSPKRSKFKDKDEEDDSDYADDLDAFDPIAEESAALSRPTVHNRHDSVGHDSSAGAQDPQKMFLQCLLLEAGILFHSIFIGMAVSVATGTAFVVLLIAICFHQTFEGFALGARIANLIPALFDARSPKPWLMCLAYGMTTPLGQIIGLLLHRLYDPNSEAGLLTVGITNAISSGLLLFAGLVQLVAEDFLADSSYKALKGSRRIEANLAVACGGLLMAFTRRSELIFDFLRILPVSDQKQLRKDNESRMALSTRGQQWAKLSSDMLIWKIIQDLWDPETNPDGYASLGVAENALMHEEMTKYLNENIHLQPNDLTYGNGGKGTKKLKEAMARFLTRKLKPVVPFEASHICITNGVSPSVEHLSSIFADAGDAFLLGQPHYGAFIPDIELRPETKVAQVSFGDTDPLSLKAVSAYERTIESCKSMNQKVAGLMLCNPHNPLGRCYSREYIIELMKLCQKHQIHLVSDEIYALSVFRQSDPTDDSVIPFTSLASIPTDGLIDPALTHVLYGLSKDFGANGLRLGCIASQHNPDLHNALTSVSIYSYISSLADSIATKLLSDDEFVDWYSAENNKRLEKHYDLVVAWAEEHGIEYAKGVNAAFFLWVNLGKTYDRSVQQGKIEAREVDKEKKLRLRRVEDSANEPPEAPAEAEPNDEAGNDIDVVVNDALLEQKVFLASGVQFGSERPGWFRIVFSQDEKLLRLGLSRIEKALGLTASAENDGS</sequence>
<dbReference type="InterPro" id="IPR004838">
    <property type="entry name" value="NHTrfase_class1_PyrdxlP-BS"/>
</dbReference>
<dbReference type="EMBL" id="JAVRRG010000059">
    <property type="protein sequence ID" value="KAK5092367.1"/>
    <property type="molecule type" value="Genomic_DNA"/>
</dbReference>
<dbReference type="Pfam" id="PF02535">
    <property type="entry name" value="Zip"/>
    <property type="match status" value="1"/>
</dbReference>
<evidence type="ECO:0000256" key="6">
    <source>
        <dbReference type="ARBA" id="ARBA00023136"/>
    </source>
</evidence>
<dbReference type="Proteomes" id="UP001345013">
    <property type="component" value="Unassembled WGS sequence"/>
</dbReference>
<feature type="compositionally biased region" description="Acidic residues" evidence="7">
    <location>
        <begin position="97"/>
        <end position="106"/>
    </location>
</feature>
<dbReference type="PANTHER" id="PTHR43795">
    <property type="entry name" value="BIFUNCTIONAL ASPARTATE AMINOTRANSFERASE AND GLUTAMATE/ASPARTATE-PREPHENATE AMINOTRANSFERASE-RELATED"/>
    <property type="match status" value="1"/>
</dbReference>
<evidence type="ECO:0000256" key="3">
    <source>
        <dbReference type="ARBA" id="ARBA00022692"/>
    </source>
</evidence>
<feature type="region of interest" description="Disordered" evidence="7">
    <location>
        <begin position="718"/>
        <end position="741"/>
    </location>
</feature>
<keyword evidence="11" id="KW-1185">Reference proteome</keyword>
<feature type="region of interest" description="Disordered" evidence="7">
    <location>
        <begin position="43"/>
        <end position="106"/>
    </location>
</feature>
<dbReference type="CDD" id="cd00609">
    <property type="entry name" value="AAT_like"/>
    <property type="match status" value="1"/>
</dbReference>
<dbReference type="InterPro" id="IPR003689">
    <property type="entry name" value="ZIP"/>
</dbReference>
<dbReference type="PROSITE" id="PS00105">
    <property type="entry name" value="AA_TRANSFER_CLASS_1"/>
    <property type="match status" value="1"/>
</dbReference>
<dbReference type="SUPFAM" id="SSF53383">
    <property type="entry name" value="PLP-dependent transferases"/>
    <property type="match status" value="1"/>
</dbReference>
<protein>
    <recommendedName>
        <fullName evidence="9">Aminotransferase class I/classII large domain-containing protein</fullName>
    </recommendedName>
</protein>
<keyword evidence="6 8" id="KW-0472">Membrane</keyword>
<evidence type="ECO:0000256" key="5">
    <source>
        <dbReference type="ARBA" id="ARBA00022989"/>
    </source>
</evidence>
<evidence type="ECO:0000313" key="11">
    <source>
        <dbReference type="Proteomes" id="UP001345013"/>
    </source>
</evidence>
<dbReference type="InterPro" id="IPR015421">
    <property type="entry name" value="PyrdxlP-dep_Trfase_major"/>
</dbReference>
<evidence type="ECO:0000313" key="10">
    <source>
        <dbReference type="EMBL" id="KAK5092367.1"/>
    </source>
</evidence>
<feature type="transmembrane region" description="Helical" evidence="8">
    <location>
        <begin position="156"/>
        <end position="184"/>
    </location>
</feature>
<dbReference type="InterPro" id="IPR004839">
    <property type="entry name" value="Aminotransferase_I/II_large"/>
</dbReference>
<evidence type="ECO:0000256" key="1">
    <source>
        <dbReference type="ARBA" id="ARBA00004141"/>
    </source>
</evidence>
<keyword evidence="5 8" id="KW-1133">Transmembrane helix</keyword>
<feature type="transmembrane region" description="Helical" evidence="8">
    <location>
        <begin position="247"/>
        <end position="271"/>
    </location>
</feature>
<dbReference type="Gene3D" id="3.90.1150.10">
    <property type="entry name" value="Aspartate Aminotransferase, domain 1"/>
    <property type="match status" value="1"/>
</dbReference>
<dbReference type="Pfam" id="PF00155">
    <property type="entry name" value="Aminotran_1_2"/>
    <property type="match status" value="1"/>
</dbReference>
<evidence type="ECO:0000256" key="2">
    <source>
        <dbReference type="ARBA" id="ARBA00007441"/>
    </source>
</evidence>
<feature type="transmembrane region" description="Helical" evidence="8">
    <location>
        <begin position="214"/>
        <end position="235"/>
    </location>
</feature>
<dbReference type="Gene3D" id="3.40.640.10">
    <property type="entry name" value="Type I PLP-dependent aspartate aminotransferase-like (Major domain)"/>
    <property type="match status" value="1"/>
</dbReference>
<dbReference type="InterPro" id="IPR050478">
    <property type="entry name" value="Ethylene_sulfur-biosynth"/>
</dbReference>
<evidence type="ECO:0000256" key="7">
    <source>
        <dbReference type="SAM" id="MobiDB-lite"/>
    </source>
</evidence>
<proteinExistence type="inferred from homology"/>
<feature type="compositionally biased region" description="Low complexity" evidence="7">
    <location>
        <begin position="725"/>
        <end position="734"/>
    </location>
</feature>
<dbReference type="InterPro" id="IPR015424">
    <property type="entry name" value="PyrdxlP-dep_Trfase"/>
</dbReference>
<dbReference type="InterPro" id="IPR015422">
    <property type="entry name" value="PyrdxlP-dep_Trfase_small"/>
</dbReference>
<dbReference type="PRINTS" id="PR00753">
    <property type="entry name" value="ACCSYNTHASE"/>
</dbReference>
<evidence type="ECO:0000259" key="9">
    <source>
        <dbReference type="Pfam" id="PF00155"/>
    </source>
</evidence>
<evidence type="ECO:0000256" key="8">
    <source>
        <dbReference type="SAM" id="Phobius"/>
    </source>
</evidence>